<sequence length="349" mass="39382">MKVVLVSVLLTQLCVITSEPISTLLFPDDPEFPAYKEHLTTTTRRPVRVHNGRQQKNNRINGISQTARSSRFRPDPNAKKQLTDVTSYRQARRQFRFPIMRHCDKYLECVFSSGYLRSCAPGTQFDSVSAQCTFPYKARCADDFELYDGPDDLAAAASTLPPLTPSVMETPTAQLRADGSVSTECPRPAGMFAIPNRCDAFLNCWAGVGHVQQCAPGTLFNCHTEKCDFPHNVRCVQPDKPQAPMIDVSQFARNGVQARSRFGSVMAPPSGQRLRVRGGRSLSQGHVQMYHEGQWNHVCEDEFTRHMADTVCWDMGFKRYVIHRNEWEVFIGWVIGNLLLFTLFSVAKI</sequence>
<dbReference type="InterPro" id="IPR051940">
    <property type="entry name" value="Chitin_bind-dev_reg"/>
</dbReference>
<evidence type="ECO:0000313" key="12">
    <source>
        <dbReference type="EMBL" id="KAF0290259.1"/>
    </source>
</evidence>
<evidence type="ECO:0000256" key="2">
    <source>
        <dbReference type="ARBA" id="ARBA00022729"/>
    </source>
</evidence>
<keyword evidence="5" id="KW-0325">Glycoprotein</keyword>
<dbReference type="GO" id="GO:0008061">
    <property type="term" value="F:chitin binding"/>
    <property type="evidence" value="ECO:0007669"/>
    <property type="project" value="UniProtKB-KW"/>
</dbReference>
<dbReference type="Gene3D" id="2.170.140.10">
    <property type="entry name" value="Chitin binding domain"/>
    <property type="match status" value="2"/>
</dbReference>
<evidence type="ECO:0000256" key="3">
    <source>
        <dbReference type="ARBA" id="ARBA00022737"/>
    </source>
</evidence>
<dbReference type="Gene3D" id="3.10.250.10">
    <property type="entry name" value="SRCR-like domain"/>
    <property type="match status" value="1"/>
</dbReference>
<evidence type="ECO:0000256" key="4">
    <source>
        <dbReference type="ARBA" id="ARBA00023157"/>
    </source>
</evidence>
<feature type="domain" description="SRCR" evidence="10">
    <location>
        <begin position="274"/>
        <end position="317"/>
    </location>
</feature>
<keyword evidence="3" id="KW-0677">Repeat</keyword>
<dbReference type="SMART" id="SM00494">
    <property type="entry name" value="ChtBD2"/>
    <property type="match status" value="2"/>
</dbReference>
<evidence type="ECO:0000256" key="8">
    <source>
        <dbReference type="SAM" id="Phobius"/>
    </source>
</evidence>
<evidence type="ECO:0000256" key="9">
    <source>
        <dbReference type="SAM" id="SignalP"/>
    </source>
</evidence>
<keyword evidence="8" id="KW-0472">Membrane</keyword>
<evidence type="ECO:0000256" key="1">
    <source>
        <dbReference type="ARBA" id="ARBA00022669"/>
    </source>
</evidence>
<dbReference type="SUPFAM" id="SSF57625">
    <property type="entry name" value="Invertebrate chitin-binding proteins"/>
    <property type="match status" value="2"/>
</dbReference>
<keyword evidence="2 9" id="KW-0732">Signal</keyword>
<evidence type="ECO:0000259" key="10">
    <source>
        <dbReference type="PROSITE" id="PS50287"/>
    </source>
</evidence>
<dbReference type="OrthoDB" id="6380610at2759"/>
<keyword evidence="4" id="KW-1015">Disulfide bond</keyword>
<dbReference type="PROSITE" id="PS50287">
    <property type="entry name" value="SRCR_2"/>
    <property type="match status" value="1"/>
</dbReference>
<dbReference type="Proteomes" id="UP000440578">
    <property type="component" value="Unassembled WGS sequence"/>
</dbReference>
<dbReference type="InterPro" id="IPR036772">
    <property type="entry name" value="SRCR-like_dom_sf"/>
</dbReference>
<dbReference type="EMBL" id="VIIS01001967">
    <property type="protein sequence ID" value="KAF0290259.1"/>
    <property type="molecule type" value="Genomic_DNA"/>
</dbReference>
<feature type="domain" description="Chitin-binding type-2" evidence="11">
    <location>
        <begin position="182"/>
        <end position="237"/>
    </location>
</feature>
<evidence type="ECO:0000256" key="6">
    <source>
        <dbReference type="PROSITE-ProRule" id="PRU00196"/>
    </source>
</evidence>
<gene>
    <name evidence="12" type="ORF">FJT64_011467</name>
</gene>
<proteinExistence type="predicted"/>
<dbReference type="SUPFAM" id="SSF56487">
    <property type="entry name" value="SRCR-like"/>
    <property type="match status" value="1"/>
</dbReference>
<evidence type="ECO:0000256" key="7">
    <source>
        <dbReference type="SAM" id="MobiDB-lite"/>
    </source>
</evidence>
<feature type="compositionally biased region" description="Polar residues" evidence="7">
    <location>
        <begin position="55"/>
        <end position="69"/>
    </location>
</feature>
<dbReference type="GO" id="GO:0016020">
    <property type="term" value="C:membrane"/>
    <property type="evidence" value="ECO:0007669"/>
    <property type="project" value="InterPro"/>
</dbReference>
<evidence type="ECO:0008006" key="14">
    <source>
        <dbReference type="Google" id="ProtNLM"/>
    </source>
</evidence>
<feature type="chain" id="PRO_5025651503" description="Chitin-binding type-2 domain-containing protein" evidence="9">
    <location>
        <begin position="19"/>
        <end position="349"/>
    </location>
</feature>
<dbReference type="InterPro" id="IPR002557">
    <property type="entry name" value="Chitin-bd_dom"/>
</dbReference>
<dbReference type="AlphaFoldDB" id="A0A6A4VAV2"/>
<dbReference type="PANTHER" id="PTHR23301:SF0">
    <property type="entry name" value="CHITIN-BINDING TYPE-2 DOMAIN-CONTAINING PROTEIN-RELATED"/>
    <property type="match status" value="1"/>
</dbReference>
<comment type="caution">
    <text evidence="12">The sequence shown here is derived from an EMBL/GenBank/DDBJ whole genome shotgun (WGS) entry which is preliminary data.</text>
</comment>
<dbReference type="InterPro" id="IPR036508">
    <property type="entry name" value="Chitin-bd_dom_sf"/>
</dbReference>
<accession>A0A6A4VAV2</accession>
<keyword evidence="8" id="KW-0812">Transmembrane</keyword>
<feature type="domain" description="Chitin-binding type-2" evidence="11">
    <location>
        <begin position="83"/>
        <end position="142"/>
    </location>
</feature>
<dbReference type="GO" id="GO:0005576">
    <property type="term" value="C:extracellular region"/>
    <property type="evidence" value="ECO:0007669"/>
    <property type="project" value="InterPro"/>
</dbReference>
<reference evidence="12 13" key="1">
    <citation type="submission" date="2019-07" db="EMBL/GenBank/DDBJ databases">
        <title>Draft genome assembly of a fouling barnacle, Amphibalanus amphitrite (Darwin, 1854): The first reference genome for Thecostraca.</title>
        <authorList>
            <person name="Kim W."/>
        </authorList>
    </citation>
    <scope>NUCLEOTIDE SEQUENCE [LARGE SCALE GENOMIC DNA]</scope>
    <source>
        <strain evidence="12">SNU_AA5</strain>
        <tissue evidence="12">Soma without cirri and trophi</tissue>
    </source>
</reference>
<dbReference type="PANTHER" id="PTHR23301">
    <property type="entry name" value="CHITIN BINDING PERITROPHIN-A"/>
    <property type="match status" value="1"/>
</dbReference>
<comment type="caution">
    <text evidence="6">Lacks conserved residue(s) required for the propagation of feature annotation.</text>
</comment>
<dbReference type="InterPro" id="IPR001190">
    <property type="entry name" value="SRCR"/>
</dbReference>
<dbReference type="Pfam" id="PF00530">
    <property type="entry name" value="SRCR"/>
    <property type="match status" value="1"/>
</dbReference>
<dbReference type="Pfam" id="PF01607">
    <property type="entry name" value="CBM_14"/>
    <property type="match status" value="2"/>
</dbReference>
<name>A0A6A4VAV2_AMPAM</name>
<evidence type="ECO:0000313" key="13">
    <source>
        <dbReference type="Proteomes" id="UP000440578"/>
    </source>
</evidence>
<keyword evidence="13" id="KW-1185">Reference proteome</keyword>
<organism evidence="12 13">
    <name type="scientific">Amphibalanus amphitrite</name>
    <name type="common">Striped barnacle</name>
    <name type="synonym">Balanus amphitrite</name>
    <dbReference type="NCBI Taxonomy" id="1232801"/>
    <lineage>
        <taxon>Eukaryota</taxon>
        <taxon>Metazoa</taxon>
        <taxon>Ecdysozoa</taxon>
        <taxon>Arthropoda</taxon>
        <taxon>Crustacea</taxon>
        <taxon>Multicrustacea</taxon>
        <taxon>Cirripedia</taxon>
        <taxon>Thoracica</taxon>
        <taxon>Thoracicalcarea</taxon>
        <taxon>Balanomorpha</taxon>
        <taxon>Balanoidea</taxon>
        <taxon>Balanidae</taxon>
        <taxon>Amphibalaninae</taxon>
        <taxon>Amphibalanus</taxon>
    </lineage>
</organism>
<feature type="signal peptide" evidence="9">
    <location>
        <begin position="1"/>
        <end position="18"/>
    </location>
</feature>
<keyword evidence="1" id="KW-0147">Chitin-binding</keyword>
<feature type="region of interest" description="Disordered" evidence="7">
    <location>
        <begin position="55"/>
        <end position="79"/>
    </location>
</feature>
<dbReference type="PROSITE" id="PS50940">
    <property type="entry name" value="CHIT_BIND_II"/>
    <property type="match status" value="2"/>
</dbReference>
<keyword evidence="8" id="KW-1133">Transmembrane helix</keyword>
<evidence type="ECO:0000256" key="5">
    <source>
        <dbReference type="ARBA" id="ARBA00023180"/>
    </source>
</evidence>
<evidence type="ECO:0000259" key="11">
    <source>
        <dbReference type="PROSITE" id="PS50940"/>
    </source>
</evidence>
<protein>
    <recommendedName>
        <fullName evidence="14">Chitin-binding type-2 domain-containing protein</fullName>
    </recommendedName>
</protein>
<feature type="transmembrane region" description="Helical" evidence="8">
    <location>
        <begin position="327"/>
        <end position="347"/>
    </location>
</feature>